<evidence type="ECO:0000256" key="3">
    <source>
        <dbReference type="ARBA" id="ARBA00023027"/>
    </source>
</evidence>
<name>A0A3N0AEY6_9ACTN</name>
<dbReference type="SUPFAM" id="SSF51735">
    <property type="entry name" value="NAD(P)-binding Rossmann-fold domains"/>
    <property type="match status" value="1"/>
</dbReference>
<organism evidence="7 8">
    <name type="scientific">Slackia faecicanis</name>
    <dbReference type="NCBI Taxonomy" id="255723"/>
    <lineage>
        <taxon>Bacteria</taxon>
        <taxon>Bacillati</taxon>
        <taxon>Actinomycetota</taxon>
        <taxon>Coriobacteriia</taxon>
        <taxon>Eggerthellales</taxon>
        <taxon>Eggerthellaceae</taxon>
        <taxon>Slackia</taxon>
    </lineage>
</organism>
<evidence type="ECO:0000259" key="5">
    <source>
        <dbReference type="Pfam" id="PF00389"/>
    </source>
</evidence>
<dbReference type="GO" id="GO:0003714">
    <property type="term" value="F:transcription corepressor activity"/>
    <property type="evidence" value="ECO:0007669"/>
    <property type="project" value="InterPro"/>
</dbReference>
<evidence type="ECO:0000256" key="2">
    <source>
        <dbReference type="ARBA" id="ARBA00023002"/>
    </source>
</evidence>
<accession>A0A3N0AEY6</accession>
<reference evidence="8" key="1">
    <citation type="submission" date="2018-05" db="EMBL/GenBank/DDBJ databases">
        <title>Genome Sequencing of selected type strains of the family Eggerthellaceae.</title>
        <authorList>
            <person name="Danylec N."/>
            <person name="Stoll D.A."/>
            <person name="Doetsch A."/>
            <person name="Huch M."/>
        </authorList>
    </citation>
    <scope>NUCLEOTIDE SEQUENCE [LARGE SCALE GENOMIC DNA]</scope>
    <source>
        <strain evidence="8">DSM 17537</strain>
    </source>
</reference>
<dbReference type="GO" id="GO:0016616">
    <property type="term" value="F:oxidoreductase activity, acting on the CH-OH group of donors, NAD or NADP as acceptor"/>
    <property type="evidence" value="ECO:0007669"/>
    <property type="project" value="InterPro"/>
</dbReference>
<keyword evidence="2 4" id="KW-0560">Oxidoreductase</keyword>
<dbReference type="PANTHER" id="PTHR43761:SF1">
    <property type="entry name" value="D-ISOMER SPECIFIC 2-HYDROXYACID DEHYDROGENASE CATALYTIC DOMAIN-CONTAINING PROTEIN-RELATED"/>
    <property type="match status" value="1"/>
</dbReference>
<keyword evidence="3" id="KW-0520">NAD</keyword>
<dbReference type="Gene3D" id="3.40.50.720">
    <property type="entry name" value="NAD(P)-binding Rossmann-like Domain"/>
    <property type="match status" value="2"/>
</dbReference>
<dbReference type="Proteomes" id="UP000267368">
    <property type="component" value="Unassembled WGS sequence"/>
</dbReference>
<dbReference type="RefSeq" id="WP_123198386.1">
    <property type="nucleotide sequence ID" value="NZ_QICB01000005.1"/>
</dbReference>
<dbReference type="GO" id="GO:0051287">
    <property type="term" value="F:NAD binding"/>
    <property type="evidence" value="ECO:0007669"/>
    <property type="project" value="InterPro"/>
</dbReference>
<dbReference type="InterPro" id="IPR043322">
    <property type="entry name" value="CtBP"/>
</dbReference>
<dbReference type="AlphaFoldDB" id="A0A3N0AEY6"/>
<dbReference type="OrthoDB" id="9793626at2"/>
<sequence length="322" mass="34362">MARIAIVGFDFPDIETERALCEGEGHELTVCEGRTPEFIVEHARGADAVISSYGVFTREVFEALAPTLRIVSRTGTGYDEIDVRAATEHGVAVCNVPGYGTEVVSDHAIALALACLRRINEQDAALRRGQWDYSTTRPLGQCNGRRFGVVGMGAIGSAAARKAAGLGFETVCWSRSLRGERRSPDGFEVLPLSELIATSDVISLHTALTDDTFHLIDAAAIATMKPGAIVVNTARGAAVDTEALACALREGRLWGAGLDVFEGEPLASDDPILTAPHTVLTPHAAYWSEESGVELRTRACRAVLDLLAGRHPVDCLNPEVLA</sequence>
<dbReference type="InterPro" id="IPR006139">
    <property type="entry name" value="D-isomer_2_OHA_DH_cat_dom"/>
</dbReference>
<evidence type="ECO:0000259" key="6">
    <source>
        <dbReference type="Pfam" id="PF02826"/>
    </source>
</evidence>
<evidence type="ECO:0000313" key="8">
    <source>
        <dbReference type="Proteomes" id="UP000267368"/>
    </source>
</evidence>
<dbReference type="Pfam" id="PF02826">
    <property type="entry name" value="2-Hacid_dh_C"/>
    <property type="match status" value="1"/>
</dbReference>
<dbReference type="InterPro" id="IPR036291">
    <property type="entry name" value="NAD(P)-bd_dom_sf"/>
</dbReference>
<dbReference type="InterPro" id="IPR006140">
    <property type="entry name" value="D-isomer_DH_NAD-bd"/>
</dbReference>
<keyword evidence="8" id="KW-1185">Reference proteome</keyword>
<comment type="similarity">
    <text evidence="1 4">Belongs to the D-isomer specific 2-hydroxyacid dehydrogenase family.</text>
</comment>
<dbReference type="InterPro" id="IPR050418">
    <property type="entry name" value="D-iso_2-hydroxyacid_DH_PdxB"/>
</dbReference>
<dbReference type="EMBL" id="QICB01000005">
    <property type="protein sequence ID" value="RNL19393.1"/>
    <property type="molecule type" value="Genomic_DNA"/>
</dbReference>
<proteinExistence type="inferred from homology"/>
<feature type="domain" description="D-isomer specific 2-hydroxyacid dehydrogenase catalytic" evidence="5">
    <location>
        <begin position="17"/>
        <end position="317"/>
    </location>
</feature>
<feature type="domain" description="D-isomer specific 2-hydroxyacid dehydrogenase NAD-binding" evidence="6">
    <location>
        <begin position="109"/>
        <end position="285"/>
    </location>
</feature>
<dbReference type="Pfam" id="PF00389">
    <property type="entry name" value="2-Hacid_dh"/>
    <property type="match status" value="1"/>
</dbReference>
<dbReference type="PANTHER" id="PTHR43761">
    <property type="entry name" value="D-ISOMER SPECIFIC 2-HYDROXYACID DEHYDROGENASE FAMILY PROTEIN (AFU_ORTHOLOGUE AFUA_1G13630)"/>
    <property type="match status" value="1"/>
</dbReference>
<evidence type="ECO:0000256" key="4">
    <source>
        <dbReference type="RuleBase" id="RU003719"/>
    </source>
</evidence>
<gene>
    <name evidence="7" type="ORF">DMP07_06705</name>
</gene>
<evidence type="ECO:0000256" key="1">
    <source>
        <dbReference type="ARBA" id="ARBA00005854"/>
    </source>
</evidence>
<dbReference type="CDD" id="cd05299">
    <property type="entry name" value="CtBP_dh"/>
    <property type="match status" value="1"/>
</dbReference>
<protein>
    <submittedName>
        <fullName evidence="7">C-terminal binding protein</fullName>
    </submittedName>
</protein>
<comment type="caution">
    <text evidence="7">The sequence shown here is derived from an EMBL/GenBank/DDBJ whole genome shotgun (WGS) entry which is preliminary data.</text>
</comment>
<evidence type="ECO:0000313" key="7">
    <source>
        <dbReference type="EMBL" id="RNL19393.1"/>
    </source>
</evidence>
<dbReference type="SUPFAM" id="SSF52283">
    <property type="entry name" value="Formate/glycerate dehydrogenase catalytic domain-like"/>
    <property type="match status" value="1"/>
</dbReference>